<dbReference type="AlphaFoldDB" id="A0A1B6BXT1"/>
<reference evidence="1" key="1">
    <citation type="submission" date="2015-12" db="EMBL/GenBank/DDBJ databases">
        <title>De novo transcriptome assembly of four potential Pierce s Disease insect vectors from Arizona vineyards.</title>
        <authorList>
            <person name="Tassone E.E."/>
        </authorList>
    </citation>
    <scope>NUCLEOTIDE SEQUENCE</scope>
</reference>
<organism evidence="1">
    <name type="scientific">Clastoptera arizonana</name>
    <name type="common">Arizona spittle bug</name>
    <dbReference type="NCBI Taxonomy" id="38151"/>
    <lineage>
        <taxon>Eukaryota</taxon>
        <taxon>Metazoa</taxon>
        <taxon>Ecdysozoa</taxon>
        <taxon>Arthropoda</taxon>
        <taxon>Hexapoda</taxon>
        <taxon>Insecta</taxon>
        <taxon>Pterygota</taxon>
        <taxon>Neoptera</taxon>
        <taxon>Paraneoptera</taxon>
        <taxon>Hemiptera</taxon>
        <taxon>Auchenorrhyncha</taxon>
        <taxon>Cercopoidea</taxon>
        <taxon>Clastopteridae</taxon>
        <taxon>Clastoptera</taxon>
    </lineage>
</organism>
<name>A0A1B6BXT1_9HEMI</name>
<proteinExistence type="predicted"/>
<sequence>MDFRGKTDINNEEYEAQFFNFTSSDVAETVKQILEDEVMTSFNKMKDCILTHCTCKEDVDQLNLTMSALTNEYRKIITAKCVKLKENVHKIIKIPEHILLPEDACQKEQYTIEEELNLDKEIADLQRKFKNASCMQLLLKKELEQNDLSEVASKVIEMRKIDQDIQEEENVNKMFSKLAKKNIQKLQLVTTRLKNIQISPY</sequence>
<evidence type="ECO:0008006" key="2">
    <source>
        <dbReference type="Google" id="ProtNLM"/>
    </source>
</evidence>
<dbReference type="EMBL" id="GEDC01031444">
    <property type="protein sequence ID" value="JAS05854.1"/>
    <property type="molecule type" value="Transcribed_RNA"/>
</dbReference>
<protein>
    <recommendedName>
        <fullName evidence="2">Protein MIS12 homolog</fullName>
    </recommendedName>
</protein>
<evidence type="ECO:0000313" key="1">
    <source>
        <dbReference type="EMBL" id="JAS05854.1"/>
    </source>
</evidence>
<accession>A0A1B6BXT1</accession>
<gene>
    <name evidence="1" type="ORF">g.3343</name>
</gene>